<proteinExistence type="predicted"/>
<dbReference type="EMBL" id="GBXM01090247">
    <property type="protein sequence ID" value="JAH18330.1"/>
    <property type="molecule type" value="Transcribed_RNA"/>
</dbReference>
<reference evidence="2" key="1">
    <citation type="submission" date="2014-11" db="EMBL/GenBank/DDBJ databases">
        <authorList>
            <person name="Amaro Gonzalez C."/>
        </authorList>
    </citation>
    <scope>NUCLEOTIDE SEQUENCE</scope>
</reference>
<evidence type="ECO:0000256" key="1">
    <source>
        <dbReference type="SAM" id="MobiDB-lite"/>
    </source>
</evidence>
<protein>
    <submittedName>
        <fullName evidence="2">Uncharacterized protein</fullName>
    </submittedName>
</protein>
<evidence type="ECO:0000313" key="2">
    <source>
        <dbReference type="EMBL" id="JAH18330.1"/>
    </source>
</evidence>
<organism evidence="2">
    <name type="scientific">Anguilla anguilla</name>
    <name type="common">European freshwater eel</name>
    <name type="synonym">Muraena anguilla</name>
    <dbReference type="NCBI Taxonomy" id="7936"/>
    <lineage>
        <taxon>Eukaryota</taxon>
        <taxon>Metazoa</taxon>
        <taxon>Chordata</taxon>
        <taxon>Craniata</taxon>
        <taxon>Vertebrata</taxon>
        <taxon>Euteleostomi</taxon>
        <taxon>Actinopterygii</taxon>
        <taxon>Neopterygii</taxon>
        <taxon>Teleostei</taxon>
        <taxon>Anguilliformes</taxon>
        <taxon>Anguillidae</taxon>
        <taxon>Anguilla</taxon>
    </lineage>
</organism>
<accession>A0A0E9QQ29</accession>
<sequence length="27" mass="2954">MVSPPPCGHNNIFIVEKEQTSQINSSP</sequence>
<name>A0A0E9QQ29_ANGAN</name>
<dbReference type="AlphaFoldDB" id="A0A0E9QQ29"/>
<feature type="region of interest" description="Disordered" evidence="1">
    <location>
        <begin position="1"/>
        <end position="27"/>
    </location>
</feature>
<reference evidence="2" key="2">
    <citation type="journal article" date="2015" name="Fish Shellfish Immunol.">
        <title>Early steps in the European eel (Anguilla anguilla)-Vibrio vulnificus interaction in the gills: Role of the RtxA13 toxin.</title>
        <authorList>
            <person name="Callol A."/>
            <person name="Pajuelo D."/>
            <person name="Ebbesson L."/>
            <person name="Teles M."/>
            <person name="MacKenzie S."/>
            <person name="Amaro C."/>
        </authorList>
    </citation>
    <scope>NUCLEOTIDE SEQUENCE</scope>
</reference>